<feature type="region of interest" description="Disordered" evidence="5">
    <location>
        <begin position="881"/>
        <end position="908"/>
    </location>
</feature>
<dbReference type="PANTHER" id="PTHR14514">
    <property type="entry name" value="PKA ANCHORING PROTEIN"/>
    <property type="match status" value="1"/>
</dbReference>
<feature type="compositionally biased region" description="Polar residues" evidence="5">
    <location>
        <begin position="1204"/>
        <end position="1214"/>
    </location>
</feature>
<gene>
    <name evidence="6" type="ORF">KC01_LOCUS6939</name>
</gene>
<comment type="subcellular location">
    <subcellularLocation>
        <location evidence="1">Endomembrane system</location>
    </subcellularLocation>
</comment>
<reference evidence="6 7" key="1">
    <citation type="submission" date="2024-04" db="EMBL/GenBank/DDBJ databases">
        <authorList>
            <person name="Waldvogel A.-M."/>
            <person name="Schoenle A."/>
        </authorList>
    </citation>
    <scope>NUCLEOTIDE SEQUENCE [LARGE SCALE GENOMIC DNA]</scope>
</reference>
<dbReference type="SMART" id="SM00150">
    <property type="entry name" value="SPEC"/>
    <property type="match status" value="2"/>
</dbReference>
<feature type="compositionally biased region" description="Polar residues" evidence="5">
    <location>
        <begin position="480"/>
        <end position="490"/>
    </location>
</feature>
<feature type="compositionally biased region" description="Acidic residues" evidence="5">
    <location>
        <begin position="465"/>
        <end position="475"/>
    </location>
</feature>
<feature type="region of interest" description="Disordered" evidence="5">
    <location>
        <begin position="703"/>
        <end position="726"/>
    </location>
</feature>
<feature type="compositionally biased region" description="Low complexity" evidence="5">
    <location>
        <begin position="1150"/>
        <end position="1166"/>
    </location>
</feature>
<feature type="compositionally biased region" description="Acidic residues" evidence="5">
    <location>
        <begin position="881"/>
        <end position="892"/>
    </location>
</feature>
<organism evidence="6 7">
    <name type="scientific">Knipowitschia caucasica</name>
    <name type="common">Caucasian dwarf goby</name>
    <name type="synonym">Pomatoschistus caucasicus</name>
    <dbReference type="NCBI Taxonomy" id="637954"/>
    <lineage>
        <taxon>Eukaryota</taxon>
        <taxon>Metazoa</taxon>
        <taxon>Chordata</taxon>
        <taxon>Craniata</taxon>
        <taxon>Vertebrata</taxon>
        <taxon>Euteleostomi</taxon>
        <taxon>Actinopterygii</taxon>
        <taxon>Neopterygii</taxon>
        <taxon>Teleostei</taxon>
        <taxon>Neoteleostei</taxon>
        <taxon>Acanthomorphata</taxon>
        <taxon>Gobiaria</taxon>
        <taxon>Gobiiformes</taxon>
        <taxon>Gobioidei</taxon>
        <taxon>Gobiidae</taxon>
        <taxon>Gobiinae</taxon>
        <taxon>Knipowitschia</taxon>
    </lineage>
</organism>
<evidence type="ECO:0000256" key="3">
    <source>
        <dbReference type="ARBA" id="ARBA00022737"/>
    </source>
</evidence>
<feature type="compositionally biased region" description="Basic and acidic residues" evidence="5">
    <location>
        <begin position="36"/>
        <end position="52"/>
    </location>
</feature>
<evidence type="ECO:0000256" key="5">
    <source>
        <dbReference type="SAM" id="MobiDB-lite"/>
    </source>
</evidence>
<feature type="region of interest" description="Disordered" evidence="5">
    <location>
        <begin position="1201"/>
        <end position="1240"/>
    </location>
</feature>
<feature type="compositionally biased region" description="Acidic residues" evidence="5">
    <location>
        <begin position="709"/>
        <end position="719"/>
    </location>
</feature>
<keyword evidence="3" id="KW-0677">Repeat</keyword>
<feature type="compositionally biased region" description="Basic residues" evidence="5">
    <location>
        <begin position="1104"/>
        <end position="1113"/>
    </location>
</feature>
<evidence type="ECO:0000313" key="7">
    <source>
        <dbReference type="Proteomes" id="UP001497482"/>
    </source>
</evidence>
<keyword evidence="2" id="KW-0597">Phosphoprotein</keyword>
<dbReference type="Gene3D" id="1.20.58.60">
    <property type="match status" value="1"/>
</dbReference>
<evidence type="ECO:0000256" key="4">
    <source>
        <dbReference type="ARBA" id="ARBA00023136"/>
    </source>
</evidence>
<proteinExistence type="predicted"/>
<feature type="compositionally biased region" description="Basic and acidic residues" evidence="5">
    <location>
        <begin position="100"/>
        <end position="122"/>
    </location>
</feature>
<evidence type="ECO:0000256" key="1">
    <source>
        <dbReference type="ARBA" id="ARBA00004308"/>
    </source>
</evidence>
<feature type="region of interest" description="Disordered" evidence="5">
    <location>
        <begin position="1"/>
        <end position="131"/>
    </location>
</feature>
<sequence>MLTTRGPEGPRKEEQERSVGTRRDQGGTRGGGQGDTRGDQVGRGEIRGEQGRKSRAGALANAVARGPHAKVKQSERRRSGGNKQETPKQEVIRGRNQRGRSGDRGEKEKDEEERRRHSRWDEAGLSDAKSSETCSLLPMDLLYGQFETQRAALEQMAVRLSSLQYPSPTSRRSSAQTKANSLQQLEAEYQELSDWLMDMDAMVTDSHQLMMSEEQRIHLFKSSHAELQMMESRRSSLLSRLDLFRRNGPEPPRDLVHKVHSLNHTWDQIKNLLCLDSSGRCPSLLSAAPLVTAGHYTLSPLTTSLLQQLEARIKELKSWLRDTELLIFNSCLCNHKEPEQQLASFKSLCADIRARRRAVASVLKLCQKLLQQNQVSPTLELGPEAQQHQEALLLLSINLERRWEAIVMQALQWQNRLRREMGEEQVPGNFLEPGLVDLHQITSVQNTATPGMLTDDSWEWDETDMTLSDSNEDTPEPVQDPNQEPNHNQRNSKVYQVYSLHHVEREPLFPLQNGKNKKHKFLAKSLSKDSSFSSVESLPDVLGGILKHKQDSWNKKSKSEFECRISVSSRRSGSESGIDTGDTETITSEIQDYEEGKREDRCKLEGFGNHKEDLGSLCRDSERMEDFASSYMKKKRSRKSGEAVEMLINGRGILTPADSDSDLDFESMKQLQENRSSPVLSHGSSLESLLALGVELFPSQHGAYRSIDDSNEETAEREESESVKSEELSRRTLELLKRLENIQSPLGGSLTRSVSDMALVSMSPNRIPASPSLGGKISPLSGIAFHLSPPSLIHEGSATASLTELSSAEEVSQASADFKSRFLDPANAANTANANFYCRKQVNRLEEMDGASLSMVVNVSSACTDDEDDNSDLLSASTLTEEELGVRDEDEERFSVASSANEDDLDSPFGLDVMQKELQHWIRTPFSRSEKGLTDELQCGANVRSESAETTTTCSQLPISKRHRSAQENRRSATRSYISRYADDVENGNVEQSWERRRDADEELLREEASVFTKIPARDLFVCTHTEEPPHDVSEDADKTPLVEQLQGELPCHSSLTQTQRVPQGTSPLQKTNARKAITIQERFKFMSLVTEQARREVREGGAKRRHGSHCCGHRPGSSSFSEETRPNEENVHDFVMEIMDLTNARKNRAQTQTQMQTQAGTQGATIRDKVLDHTHRSVQLRRGDFYSYLSLSSHDSDCGEVLQLNNTSPTPELTASPHSPTSPSPDPFPSTDPCPSPDLCPSLEQFDKPADMVHPLSPDIRDEEKLFPACTEEVYLGPPLCYSLSAPRGQRGVLQTKTTPSLKCDPGNVRSVGLSYYSVLQREDTGGCQSSRLFSEGGVRAMTP</sequence>
<accession>A0AAV2JCL7</accession>
<feature type="region of interest" description="Disordered" evidence="5">
    <location>
        <begin position="1148"/>
        <end position="1168"/>
    </location>
</feature>
<protein>
    <submittedName>
        <fullName evidence="6">Uncharacterized protein</fullName>
    </submittedName>
</protein>
<dbReference type="PANTHER" id="PTHR14514:SF2">
    <property type="entry name" value="A-KINASE ANCHOR PROTEIN 6"/>
    <property type="match status" value="1"/>
</dbReference>
<dbReference type="SUPFAM" id="SSF46966">
    <property type="entry name" value="Spectrin repeat"/>
    <property type="match status" value="2"/>
</dbReference>
<keyword evidence="4" id="KW-0472">Membrane</keyword>
<dbReference type="EMBL" id="OZ035834">
    <property type="protein sequence ID" value="CAL1575353.1"/>
    <property type="molecule type" value="Genomic_DNA"/>
</dbReference>
<keyword evidence="7" id="KW-1185">Reference proteome</keyword>
<evidence type="ECO:0000313" key="6">
    <source>
        <dbReference type="EMBL" id="CAL1575353.1"/>
    </source>
</evidence>
<name>A0AAV2JCL7_KNICA</name>
<evidence type="ECO:0000256" key="2">
    <source>
        <dbReference type="ARBA" id="ARBA00022553"/>
    </source>
</evidence>
<feature type="region of interest" description="Disordered" evidence="5">
    <location>
        <begin position="465"/>
        <end position="490"/>
    </location>
</feature>
<dbReference type="InterPro" id="IPR018159">
    <property type="entry name" value="Spectrin/alpha-actinin"/>
</dbReference>
<feature type="compositionally biased region" description="Pro residues" evidence="5">
    <location>
        <begin position="1221"/>
        <end position="1239"/>
    </location>
</feature>
<dbReference type="Proteomes" id="UP001497482">
    <property type="component" value="Chromosome 12"/>
</dbReference>
<feature type="compositionally biased region" description="Basic and acidic residues" evidence="5">
    <location>
        <begin position="8"/>
        <end position="26"/>
    </location>
</feature>
<feature type="region of interest" description="Disordered" evidence="5">
    <location>
        <begin position="1100"/>
        <end position="1128"/>
    </location>
</feature>